<reference evidence="1 2" key="1">
    <citation type="journal article" date="2007" name="PLoS ONE">
        <title>The complete genome sequence and analysis of the Epsilonproteobacterium Arcobacter butzleri.</title>
        <authorList>
            <person name="Miller W.G."/>
            <person name="Parker C.T."/>
            <person name="Rubenfield M."/>
            <person name="Mendz G.L."/>
            <person name="Woesten M.M.S.M."/>
            <person name="Ussery D.W."/>
            <person name="Stolz J.F."/>
            <person name="Binnewies T.T."/>
            <person name="Hallin P.F."/>
            <person name="Wang G."/>
            <person name="Malek J.A."/>
            <person name="Rogosin A."/>
            <person name="Stanker L.H."/>
            <person name="Mandrell R.E."/>
        </authorList>
    </citation>
    <scope>NUCLEOTIDE SEQUENCE [LARGE SCALE GENOMIC DNA]</scope>
    <source>
        <strain evidence="1 2">RM4018</strain>
    </source>
</reference>
<dbReference type="EMBL" id="CP000361">
    <property type="protein sequence ID" value="ABV67902.1"/>
    <property type="molecule type" value="Genomic_DNA"/>
</dbReference>
<evidence type="ECO:0008006" key="3">
    <source>
        <dbReference type="Google" id="ProtNLM"/>
    </source>
</evidence>
<accession>A8EVC9</accession>
<dbReference type="Pfam" id="PF10109">
    <property type="entry name" value="Phage_TAC_7"/>
    <property type="match status" value="1"/>
</dbReference>
<evidence type="ECO:0000313" key="1">
    <source>
        <dbReference type="EMBL" id="ABV67902.1"/>
    </source>
</evidence>
<dbReference type="STRING" id="367737.Abu_1655"/>
<dbReference type="GeneID" id="24303744"/>
<proteinExistence type="predicted"/>
<dbReference type="KEGG" id="abu:Abu_1655"/>
<dbReference type="Proteomes" id="UP000001136">
    <property type="component" value="Chromosome"/>
</dbReference>
<evidence type="ECO:0000313" key="2">
    <source>
        <dbReference type="Proteomes" id="UP000001136"/>
    </source>
</evidence>
<keyword evidence="2" id="KW-1185">Reference proteome</keyword>
<dbReference type="HOGENOM" id="CLU_161312_1_1_7"/>
<protein>
    <recommendedName>
        <fullName evidence="3">Phage tail assembly protein</fullName>
    </recommendedName>
</protein>
<dbReference type="AlphaFoldDB" id="A8EVC9"/>
<dbReference type="RefSeq" id="WP_012147632.1">
    <property type="nucleotide sequence ID" value="NC_009850.1"/>
</dbReference>
<organism evidence="1 2">
    <name type="scientific">Aliarcobacter butzleri (strain RM4018)</name>
    <name type="common">Arcobacter butzleri</name>
    <dbReference type="NCBI Taxonomy" id="367737"/>
    <lineage>
        <taxon>Bacteria</taxon>
        <taxon>Pseudomonadati</taxon>
        <taxon>Campylobacterota</taxon>
        <taxon>Epsilonproteobacteria</taxon>
        <taxon>Campylobacterales</taxon>
        <taxon>Arcobacteraceae</taxon>
        <taxon>Aliarcobacter</taxon>
    </lineage>
</organism>
<gene>
    <name evidence="1" type="ordered locus">Abu_1655</name>
</gene>
<sequence length="91" mass="10271">MNSKNKKTVAYLGDQKLELSTPLKIGGKDITEIVIKEPKVKDLKAVSHIKDDLEQTITLIANKSGFTIDEVEDFPTHIYMKLQELVKPFLS</sequence>
<name>A8EVC9_ALIB4</name>
<dbReference type="InterPro" id="IPR019289">
    <property type="entry name" value="Phage_tail_E/E"/>
</dbReference>